<dbReference type="PROSITE" id="PS01124">
    <property type="entry name" value="HTH_ARAC_FAMILY_2"/>
    <property type="match status" value="1"/>
</dbReference>
<keyword evidence="1" id="KW-0805">Transcription regulation</keyword>
<dbReference type="SMART" id="SM00342">
    <property type="entry name" value="HTH_ARAC"/>
    <property type="match status" value="1"/>
</dbReference>
<name>A0A7W8AJV1_9HYPH</name>
<evidence type="ECO:0000313" key="6">
    <source>
        <dbReference type="Proteomes" id="UP000531231"/>
    </source>
</evidence>
<organism evidence="5 6">
    <name type="scientific">Pseudochrobactrum saccharolyticum</name>
    <dbReference type="NCBI Taxonomy" id="354352"/>
    <lineage>
        <taxon>Bacteria</taxon>
        <taxon>Pseudomonadati</taxon>
        <taxon>Pseudomonadota</taxon>
        <taxon>Alphaproteobacteria</taxon>
        <taxon>Hyphomicrobiales</taxon>
        <taxon>Brucellaceae</taxon>
        <taxon>Pseudochrobactrum</taxon>
    </lineage>
</organism>
<dbReference type="PANTHER" id="PTHR46796">
    <property type="entry name" value="HTH-TYPE TRANSCRIPTIONAL ACTIVATOR RHAS-RELATED"/>
    <property type="match status" value="1"/>
</dbReference>
<dbReference type="Pfam" id="PF12833">
    <property type="entry name" value="HTH_18"/>
    <property type="match status" value="1"/>
</dbReference>
<dbReference type="GO" id="GO:0043565">
    <property type="term" value="F:sequence-specific DNA binding"/>
    <property type="evidence" value="ECO:0007669"/>
    <property type="project" value="InterPro"/>
</dbReference>
<dbReference type="RefSeq" id="WP_170265270.1">
    <property type="nucleotide sequence ID" value="NZ_JACHIL010000003.1"/>
</dbReference>
<keyword evidence="3" id="KW-0804">Transcription</keyword>
<protein>
    <submittedName>
        <fullName evidence="5">AraC family transcriptional regulator</fullName>
    </submittedName>
</protein>
<evidence type="ECO:0000259" key="4">
    <source>
        <dbReference type="PROSITE" id="PS01124"/>
    </source>
</evidence>
<keyword evidence="6" id="KW-1185">Reference proteome</keyword>
<proteinExistence type="predicted"/>
<dbReference type="Gene3D" id="1.10.10.60">
    <property type="entry name" value="Homeodomain-like"/>
    <property type="match status" value="1"/>
</dbReference>
<dbReference type="PANTHER" id="PTHR46796:SF6">
    <property type="entry name" value="ARAC SUBFAMILY"/>
    <property type="match status" value="1"/>
</dbReference>
<evidence type="ECO:0000313" key="5">
    <source>
        <dbReference type="EMBL" id="MBB5091699.1"/>
    </source>
</evidence>
<keyword evidence="2" id="KW-0238">DNA-binding</keyword>
<dbReference type="EMBL" id="JACHIL010000003">
    <property type="protein sequence ID" value="MBB5091699.1"/>
    <property type="molecule type" value="Genomic_DNA"/>
</dbReference>
<evidence type="ECO:0000256" key="2">
    <source>
        <dbReference type="ARBA" id="ARBA00023125"/>
    </source>
</evidence>
<evidence type="ECO:0000256" key="3">
    <source>
        <dbReference type="ARBA" id="ARBA00023163"/>
    </source>
</evidence>
<dbReference type="InterPro" id="IPR050204">
    <property type="entry name" value="AraC_XylS_family_regulators"/>
</dbReference>
<sequence>MNNLFTANGEDHAAISQGILFREADGQLNSSFSDTFKNLVHYNNQIAYIVSHSGKFSCEHNHYVVIITLAAIKDLHWSLPGKFGESFDAPAGSVLIIPQGAEYVMSWPIETDYIQIALDDGLLGDLQDITGGLSLKELFPHPTRLPNPKALLIANLLRAELLKNAPVSAGYIKALLSVLMVQLVQNHSFLRAGSGRQESGGLSYQASRRIEAYLRENYMRKLSISKMADILGVSGGHFLTSFRESFGQTPHQFLLMLRLNAAEEMLLGSDICLAEIADRAGFSSQSHMTTALKKCRMVTPGELRRKRLSAVKTHK</sequence>
<feature type="domain" description="HTH araC/xylS-type" evidence="4">
    <location>
        <begin position="208"/>
        <end position="306"/>
    </location>
</feature>
<dbReference type="InterPro" id="IPR009057">
    <property type="entry name" value="Homeodomain-like_sf"/>
</dbReference>
<dbReference type="InterPro" id="IPR018060">
    <property type="entry name" value="HTH_AraC"/>
</dbReference>
<comment type="caution">
    <text evidence="5">The sequence shown here is derived from an EMBL/GenBank/DDBJ whole genome shotgun (WGS) entry which is preliminary data.</text>
</comment>
<reference evidence="5 6" key="1">
    <citation type="submission" date="2020-08" db="EMBL/GenBank/DDBJ databases">
        <title>Genomic Encyclopedia of Type Strains, Phase IV (KMG-IV): sequencing the most valuable type-strain genomes for metagenomic binning, comparative biology and taxonomic classification.</title>
        <authorList>
            <person name="Goeker M."/>
        </authorList>
    </citation>
    <scope>NUCLEOTIDE SEQUENCE [LARGE SCALE GENOMIC DNA]</scope>
    <source>
        <strain evidence="5 6">DSM 25620</strain>
    </source>
</reference>
<gene>
    <name evidence="5" type="ORF">HNQ68_002240</name>
</gene>
<evidence type="ECO:0000256" key="1">
    <source>
        <dbReference type="ARBA" id="ARBA00023015"/>
    </source>
</evidence>
<dbReference type="AlphaFoldDB" id="A0A7W8AJV1"/>
<accession>A0A7W8AJV1</accession>
<dbReference type="Proteomes" id="UP000531231">
    <property type="component" value="Unassembled WGS sequence"/>
</dbReference>
<dbReference type="SUPFAM" id="SSF46689">
    <property type="entry name" value="Homeodomain-like"/>
    <property type="match status" value="2"/>
</dbReference>
<dbReference type="GO" id="GO:0003700">
    <property type="term" value="F:DNA-binding transcription factor activity"/>
    <property type="evidence" value="ECO:0007669"/>
    <property type="project" value="InterPro"/>
</dbReference>